<keyword evidence="3" id="KW-1185">Reference proteome</keyword>
<keyword evidence="1" id="KW-0175">Coiled coil</keyword>
<evidence type="ECO:0000256" key="1">
    <source>
        <dbReference type="SAM" id="Coils"/>
    </source>
</evidence>
<gene>
    <name evidence="2" type="ORF">J2853_008986</name>
</gene>
<comment type="caution">
    <text evidence="2">The sequence shown here is derived from an EMBL/GenBank/DDBJ whole genome shotgun (WGS) entry which is preliminary data.</text>
</comment>
<protein>
    <submittedName>
        <fullName evidence="2">Uncharacterized protein</fullName>
    </submittedName>
</protein>
<proteinExistence type="predicted"/>
<accession>A0ABT9QSP2</accession>
<organism evidence="2 3">
    <name type="scientific">Streptosporangium lutulentum</name>
    <dbReference type="NCBI Taxonomy" id="1461250"/>
    <lineage>
        <taxon>Bacteria</taxon>
        <taxon>Bacillati</taxon>
        <taxon>Actinomycetota</taxon>
        <taxon>Actinomycetes</taxon>
        <taxon>Streptosporangiales</taxon>
        <taxon>Streptosporangiaceae</taxon>
        <taxon>Streptosporangium</taxon>
    </lineage>
</organism>
<dbReference type="Proteomes" id="UP001225356">
    <property type="component" value="Unassembled WGS sequence"/>
</dbReference>
<evidence type="ECO:0000313" key="3">
    <source>
        <dbReference type="Proteomes" id="UP001225356"/>
    </source>
</evidence>
<dbReference type="RefSeq" id="WP_307567800.1">
    <property type="nucleotide sequence ID" value="NZ_JAUSQU010000001.1"/>
</dbReference>
<feature type="coiled-coil region" evidence="1">
    <location>
        <begin position="14"/>
        <end position="77"/>
    </location>
</feature>
<name>A0ABT9QSP2_9ACTN</name>
<reference evidence="2 3" key="1">
    <citation type="submission" date="2023-07" db="EMBL/GenBank/DDBJ databases">
        <title>Sequencing the genomes of 1000 actinobacteria strains.</title>
        <authorList>
            <person name="Klenk H.-P."/>
        </authorList>
    </citation>
    <scope>NUCLEOTIDE SEQUENCE [LARGE SCALE GENOMIC DNA]</scope>
    <source>
        <strain evidence="2 3">DSM 46740</strain>
    </source>
</reference>
<evidence type="ECO:0000313" key="2">
    <source>
        <dbReference type="EMBL" id="MDP9849775.1"/>
    </source>
</evidence>
<sequence length="96" mass="10539">MSQPLGGSALDARRRLLEQTLAEVRTRVAILEAALDPAHRQFTGQPVWVGPKAQQFAEDLSARRVRLRKAAQALIETIEEELRAVPAKSSSSAGRH</sequence>
<dbReference type="EMBL" id="JAUSQU010000001">
    <property type="protein sequence ID" value="MDP9849775.1"/>
    <property type="molecule type" value="Genomic_DNA"/>
</dbReference>